<reference evidence="2 3" key="1">
    <citation type="journal article" date="2015" name="Genome Biol. Evol.">
        <title>Phylogenomic analyses indicate that early fungi evolved digesting cell walls of algal ancestors of land plants.</title>
        <authorList>
            <person name="Chang Y."/>
            <person name="Wang S."/>
            <person name="Sekimoto S."/>
            <person name="Aerts A.L."/>
            <person name="Choi C."/>
            <person name="Clum A."/>
            <person name="LaButti K.M."/>
            <person name="Lindquist E.A."/>
            <person name="Yee Ngan C."/>
            <person name="Ohm R.A."/>
            <person name="Salamov A.A."/>
            <person name="Grigoriev I.V."/>
            <person name="Spatafora J.W."/>
            <person name="Berbee M.L."/>
        </authorList>
    </citation>
    <scope>NUCLEOTIDE SEQUENCE [LARGE SCALE GENOMIC DNA]</scope>
    <source>
        <strain evidence="2 3">NRRL 28638</strain>
    </source>
</reference>
<organism evidence="2 3">
    <name type="scientific">Conidiobolus coronatus (strain ATCC 28846 / CBS 209.66 / NRRL 28638)</name>
    <name type="common">Delacroixia coronata</name>
    <dbReference type="NCBI Taxonomy" id="796925"/>
    <lineage>
        <taxon>Eukaryota</taxon>
        <taxon>Fungi</taxon>
        <taxon>Fungi incertae sedis</taxon>
        <taxon>Zoopagomycota</taxon>
        <taxon>Entomophthoromycotina</taxon>
        <taxon>Entomophthoromycetes</taxon>
        <taxon>Entomophthorales</taxon>
        <taxon>Ancylistaceae</taxon>
        <taxon>Conidiobolus</taxon>
    </lineage>
</organism>
<dbReference type="EMBL" id="KQ964889">
    <property type="protein sequence ID" value="KXN65397.1"/>
    <property type="molecule type" value="Genomic_DNA"/>
</dbReference>
<evidence type="ECO:0000256" key="1">
    <source>
        <dbReference type="SAM" id="Phobius"/>
    </source>
</evidence>
<feature type="transmembrane region" description="Helical" evidence="1">
    <location>
        <begin position="95"/>
        <end position="113"/>
    </location>
</feature>
<keyword evidence="1" id="KW-0472">Membrane</keyword>
<gene>
    <name evidence="2" type="ORF">CONCODRAFT_13014</name>
</gene>
<accession>A0A137NRN6</accession>
<keyword evidence="3" id="KW-1185">Reference proteome</keyword>
<protein>
    <recommendedName>
        <fullName evidence="4">G-protein coupled receptors family 1 profile domain-containing protein</fullName>
    </recommendedName>
</protein>
<evidence type="ECO:0008006" key="4">
    <source>
        <dbReference type="Google" id="ProtNLM"/>
    </source>
</evidence>
<name>A0A137NRN6_CONC2</name>
<dbReference type="AlphaFoldDB" id="A0A137NRN6"/>
<evidence type="ECO:0000313" key="3">
    <source>
        <dbReference type="Proteomes" id="UP000070444"/>
    </source>
</evidence>
<evidence type="ECO:0000313" key="2">
    <source>
        <dbReference type="EMBL" id="KXN65397.1"/>
    </source>
</evidence>
<feature type="transmembrane region" description="Helical" evidence="1">
    <location>
        <begin position="125"/>
        <end position="150"/>
    </location>
</feature>
<keyword evidence="1" id="KW-0812">Transmembrane</keyword>
<proteinExistence type="predicted"/>
<feature type="non-terminal residue" evidence="2">
    <location>
        <position position="180"/>
    </location>
</feature>
<keyword evidence="1" id="KW-1133">Transmembrane helix</keyword>
<feature type="transmembrane region" description="Helical" evidence="1">
    <location>
        <begin position="53"/>
        <end position="75"/>
    </location>
</feature>
<sequence>MSDSIELSDINGQYTASLRIVFFVYSICGLTFTSTLLLILIKKLRKKKHNDIVLTLIAVSVDCVASIGILFRAIFSQYPYNLLKAHYNWCAYDAAMNSLVLVFSGHCLSVLSLQRMLLIVFNFRVSIYIWLLLISVLGFPLWTLAIMQALNNNMSVSMIEVLCIGNNNNLGIPYYYDLLT</sequence>
<feature type="transmembrane region" description="Helical" evidence="1">
    <location>
        <begin position="20"/>
        <end position="41"/>
    </location>
</feature>
<dbReference type="Proteomes" id="UP000070444">
    <property type="component" value="Unassembled WGS sequence"/>
</dbReference>